<organism evidence="2 3">
    <name type="scientific">Dreissena polymorpha</name>
    <name type="common">Zebra mussel</name>
    <name type="synonym">Mytilus polymorpha</name>
    <dbReference type="NCBI Taxonomy" id="45954"/>
    <lineage>
        <taxon>Eukaryota</taxon>
        <taxon>Metazoa</taxon>
        <taxon>Spiralia</taxon>
        <taxon>Lophotrochozoa</taxon>
        <taxon>Mollusca</taxon>
        <taxon>Bivalvia</taxon>
        <taxon>Autobranchia</taxon>
        <taxon>Heteroconchia</taxon>
        <taxon>Euheterodonta</taxon>
        <taxon>Imparidentia</taxon>
        <taxon>Neoheterodontei</taxon>
        <taxon>Myida</taxon>
        <taxon>Dreissenoidea</taxon>
        <taxon>Dreissenidae</taxon>
        <taxon>Dreissena</taxon>
    </lineage>
</organism>
<reference evidence="2" key="2">
    <citation type="submission" date="2020-11" db="EMBL/GenBank/DDBJ databases">
        <authorList>
            <person name="McCartney M.A."/>
            <person name="Auch B."/>
            <person name="Kono T."/>
            <person name="Mallez S."/>
            <person name="Becker A."/>
            <person name="Gohl D.M."/>
            <person name="Silverstein K.A.T."/>
            <person name="Koren S."/>
            <person name="Bechman K.B."/>
            <person name="Herman A."/>
            <person name="Abrahante J.E."/>
            <person name="Garbe J."/>
        </authorList>
    </citation>
    <scope>NUCLEOTIDE SEQUENCE</scope>
    <source>
        <strain evidence="2">Duluth1</strain>
        <tissue evidence="2">Whole animal</tissue>
    </source>
</reference>
<gene>
    <name evidence="2" type="ORF">DPMN_173444</name>
</gene>
<sequence>MGAAHHVEEEGQTARRRRAPQTGTAGMMRMRVSQHLEVFLQTSLTHFKNQIAQIFYWR</sequence>
<proteinExistence type="predicted"/>
<dbReference type="AlphaFoldDB" id="A0A9D4E4M7"/>
<feature type="compositionally biased region" description="Basic and acidic residues" evidence="1">
    <location>
        <begin position="1"/>
        <end position="13"/>
    </location>
</feature>
<accession>A0A9D4E4M7</accession>
<protein>
    <submittedName>
        <fullName evidence="2">Uncharacterized protein</fullName>
    </submittedName>
</protein>
<evidence type="ECO:0000313" key="2">
    <source>
        <dbReference type="EMBL" id="KAH3772109.1"/>
    </source>
</evidence>
<comment type="caution">
    <text evidence="2">The sequence shown here is derived from an EMBL/GenBank/DDBJ whole genome shotgun (WGS) entry which is preliminary data.</text>
</comment>
<dbReference type="EMBL" id="JAIWYP010000009">
    <property type="protein sequence ID" value="KAH3772109.1"/>
    <property type="molecule type" value="Genomic_DNA"/>
</dbReference>
<evidence type="ECO:0000313" key="3">
    <source>
        <dbReference type="Proteomes" id="UP000828390"/>
    </source>
</evidence>
<name>A0A9D4E4M7_DREPO</name>
<evidence type="ECO:0000256" key="1">
    <source>
        <dbReference type="SAM" id="MobiDB-lite"/>
    </source>
</evidence>
<dbReference type="Proteomes" id="UP000828390">
    <property type="component" value="Unassembled WGS sequence"/>
</dbReference>
<feature type="region of interest" description="Disordered" evidence="1">
    <location>
        <begin position="1"/>
        <end position="25"/>
    </location>
</feature>
<keyword evidence="3" id="KW-1185">Reference proteome</keyword>
<reference evidence="2" key="1">
    <citation type="journal article" date="2019" name="bioRxiv">
        <title>The Genome of the Zebra Mussel, Dreissena polymorpha: A Resource for Invasive Species Research.</title>
        <authorList>
            <person name="McCartney M.A."/>
            <person name="Auch B."/>
            <person name="Kono T."/>
            <person name="Mallez S."/>
            <person name="Zhang Y."/>
            <person name="Obille A."/>
            <person name="Becker A."/>
            <person name="Abrahante J.E."/>
            <person name="Garbe J."/>
            <person name="Badalamenti J.P."/>
            <person name="Herman A."/>
            <person name="Mangelson H."/>
            <person name="Liachko I."/>
            <person name="Sullivan S."/>
            <person name="Sone E.D."/>
            <person name="Koren S."/>
            <person name="Silverstein K.A.T."/>
            <person name="Beckman K.B."/>
            <person name="Gohl D.M."/>
        </authorList>
    </citation>
    <scope>NUCLEOTIDE SEQUENCE</scope>
    <source>
        <strain evidence="2">Duluth1</strain>
        <tissue evidence="2">Whole animal</tissue>
    </source>
</reference>